<evidence type="ECO:0000313" key="2">
    <source>
        <dbReference type="Proteomes" id="UP001064048"/>
    </source>
</evidence>
<accession>A0ACC0JY49</accession>
<dbReference type="Proteomes" id="UP001064048">
    <property type="component" value="Chromosome 12"/>
</dbReference>
<proteinExistence type="predicted"/>
<evidence type="ECO:0000313" key="1">
    <source>
        <dbReference type="EMBL" id="KAI8429063.1"/>
    </source>
</evidence>
<sequence length="2142" mass="226963">MLKLQAHPKYEYSYSVADGHSGDNKSQQESRDGDVVKGSYSFHEADGSIRTVEYTADDHNGFNAVVHNSAPAHVVKAAPVVVKAPIVVICAFAAVAQAGLLPEPHYSHAGAVSSQSIVRHDEQPQHIAKLAVAAPIAYHAAPTAVSYHAAPAPIAYHAAPAVAHYAAPAVTHYAAPIAKVAVAHEEIAHPKYEYSYSVADGHSGDNKSQQESRDGDVVKGSYSFHEADGSIRTVEYTADDHNGFNAVVHNSAPTHVVKAAPVVVKAPVLALCAFAAVAQAGLLPEPHYSHAGAVSSQSIVRHDEQPQHIAKLAVAAPVAYHAAPAAVSYHAAPAPIAYHAAPAVAHYAAPAVAHYAAPIAKVAIAHEEIAHPKYEYSYSVADGHSGDNKSQQESRDGDVVKGSYSFHEADGSIRTVEYTADDHNGFNAVVHNSAPAHIVKAAPVVIVALCAFAAVAQAGLLVEPHYSSAAAVSSQSIVRHDQPQTIGHKLVAAPVAYHAAPAQVAYHAAPAPVTYHAAPTVSYHAAPAPVTYHAAPAPIAYHAAPAVAHYAAPIAKVAVAHEEIAHPAQYEYSYSVADGHTGDNKSQHETRDGDVVKGSYSFAEADGSIRTVDYTADAHNGFNAVVHNTAPTHAPVVVKAAPVVLKAPVVALCAFVAVAQAGLLVEPHYSSAAAVSSQSIVRHDQPQTIGHKLVAAPVAYHAAPAQAHPAQYEYSYSVADGHTGDNKSQHETRDGDVVKGSYSFAEADGSIRTVDYTADAHNGFNAVVHNTAPTHAPVVVKAAPVVLKAPVVALCAFVAVAQAGLLVEPHYSSAAAVSSQSIVRHDQPQTIGHKLVAAPVAYHAAPAQVAYHAAPAPVTYHAAPTVSYHAAPAPVTYHAAPAPIAYHAAPAVAHYAAPIAKVAVAHEEIAHPAQYEYSYSVADGHTGDNKSQHETRDGDVVKGSYSFAEADGSIRTVDYTADAHNGFNAVVHNTAPTHAPVVVKAAPVVLKAPVVALCAFVAVAQAGLLVEPHYSSAAAVSSQSIVRHDQPQTIGHKLVAAPVAYHAAPAHVAYHAAPAPVTYHAAPTVSYHAAPAPVTYHAAPAPIAYHAAPAVAHYAAPIAKVAVAHEEIAHPAQYEYSYSVADGHTGDNKSQHETRDGDVVKGSYSFAEADGSIRTVDYTADAHNGFNAVVHNTAPTHAPVVVKAAPVVVKAPILLFIYFVGAVRAVLINHSEDEGVTDAMGSKGWQMIVVVCGLLAACQAGLLHHAPAVSHQNIVHHEQSVHHEAPVHYAAPAYHAAPVHAVHAAPVHAVHAAPAHHEEAHYVDEYAHPKYGYSYSVEDPHTGDHKSQHETRDGDVVKGEYSLLQPDGSFRKVTYTADHHNGFNAVVHNSPPIAVFSALVAICSAGVILDNGHGQSHGHAVSSQSIVRHDQPSHHVESHYDGHNDGHYAGPVATVYQHAAPLLQHSAPSIIEQSSHVQHSYEHSAPLFHATPVQHVAPVVHQAAPIQHTVQYSAPEVHYSTPEVHYSAPQIHHAAPQIHQAPVVQHVAPVAVAVGHGHHEHIEEHAAPAKYEYAYSVEDPHTGDHKSQHETRDGDVVKGEYSLLQPDGSFRKVTYTADHHNGYAAVILSVVALAAAGVVQLGHYGGEEYGHEAVAYAPVAHYGGHEEQHVDYHAHPKYDYSYSVSDPHTGDHKTQHEARDGDVVKGEYSLLQPDGSFRKVTYTADDHNGVLATKLTATERRTRGLAAALVFSLAWIGSVAGATSYSNVYVQSGPSLASLYGPPGYRSAQLAPLAAAPLMFNAVVKNFLPQFELKTASGEKASPCPEVKSEPLKESPEGESKDLEPESHEAHVEETHEGHDHEGHDHGEHEGHEEHGEPESKEKSKEESKEGSQEESKEEKEPEKSEESKEQGEADKKGEKEESKSSEEEGGEKKEEGSEEKKESSEESKEGSEEKKEGSGEKKEGSEENKEGSEEKKEEEPRAENSAEEKPAELNALIVAFGALLAAASAGHLGHAVSSQSIIRHDEGHYAPAHYAAPDHYAPAHYAAPIVHAAPIAHYAAPVAHYAAPVAHYDGHDEYAHPKYDFAYSVADPHTGDHKSQHESRDGDAVHGYYSLVQPDGSVRKVEYTADDHNGFNAVVHNSAPTIHAAPAHDYHHY</sequence>
<reference evidence="1 2" key="1">
    <citation type="journal article" date="2022" name="Genome Biol. Evol.">
        <title>The Spruce Budworm Genome: Reconstructing the Evolutionary History of Antifreeze Proteins.</title>
        <authorList>
            <person name="Beliveau C."/>
            <person name="Gagne P."/>
            <person name="Picq S."/>
            <person name="Vernygora O."/>
            <person name="Keeling C.I."/>
            <person name="Pinkney K."/>
            <person name="Doucet D."/>
            <person name="Wen F."/>
            <person name="Johnston J.S."/>
            <person name="Maaroufi H."/>
            <person name="Boyle B."/>
            <person name="Laroche J."/>
            <person name="Dewar K."/>
            <person name="Juretic N."/>
            <person name="Blackburn G."/>
            <person name="Nisole A."/>
            <person name="Brunet B."/>
            <person name="Brandao M."/>
            <person name="Lumley L."/>
            <person name="Duan J."/>
            <person name="Quan G."/>
            <person name="Lucarotti C.J."/>
            <person name="Roe A.D."/>
            <person name="Sperling F.A.H."/>
            <person name="Levesque R.C."/>
            <person name="Cusson M."/>
        </authorList>
    </citation>
    <scope>NUCLEOTIDE SEQUENCE [LARGE SCALE GENOMIC DNA]</scope>
    <source>
        <strain evidence="1">Glfc:IPQL:Cfum</strain>
    </source>
</reference>
<organism evidence="1 2">
    <name type="scientific">Choristoneura fumiferana</name>
    <name type="common">Spruce budworm moth</name>
    <name type="synonym">Archips fumiferana</name>
    <dbReference type="NCBI Taxonomy" id="7141"/>
    <lineage>
        <taxon>Eukaryota</taxon>
        <taxon>Metazoa</taxon>
        <taxon>Ecdysozoa</taxon>
        <taxon>Arthropoda</taxon>
        <taxon>Hexapoda</taxon>
        <taxon>Insecta</taxon>
        <taxon>Pterygota</taxon>
        <taxon>Neoptera</taxon>
        <taxon>Endopterygota</taxon>
        <taxon>Lepidoptera</taxon>
        <taxon>Glossata</taxon>
        <taxon>Ditrysia</taxon>
        <taxon>Tortricoidea</taxon>
        <taxon>Tortricidae</taxon>
        <taxon>Tortricinae</taxon>
        <taxon>Choristoneura</taxon>
    </lineage>
</organism>
<gene>
    <name evidence="1" type="ORF">MSG28_007631</name>
</gene>
<comment type="caution">
    <text evidence="1">The sequence shown here is derived from an EMBL/GenBank/DDBJ whole genome shotgun (WGS) entry which is preliminary data.</text>
</comment>
<name>A0ACC0JY49_CHOFU</name>
<dbReference type="EMBL" id="CM046112">
    <property type="protein sequence ID" value="KAI8429063.1"/>
    <property type="molecule type" value="Genomic_DNA"/>
</dbReference>
<protein>
    <submittedName>
        <fullName evidence="1">Uncharacterized protein</fullName>
    </submittedName>
</protein>
<keyword evidence="2" id="KW-1185">Reference proteome</keyword>